<feature type="domain" description="SsuA/THI5-like" evidence="2">
    <location>
        <begin position="67"/>
        <end position="193"/>
    </location>
</feature>
<gene>
    <name evidence="3" type="ORF">ACFOPI_18045</name>
</gene>
<reference evidence="4" key="1">
    <citation type="journal article" date="2019" name="Int. J. Syst. Evol. Microbiol.">
        <title>The Global Catalogue of Microorganisms (GCM) 10K type strain sequencing project: providing services to taxonomists for standard genome sequencing and annotation.</title>
        <authorList>
            <consortium name="The Broad Institute Genomics Platform"/>
            <consortium name="The Broad Institute Genome Sequencing Center for Infectious Disease"/>
            <person name="Wu L."/>
            <person name="Ma J."/>
        </authorList>
    </citation>
    <scope>NUCLEOTIDE SEQUENCE [LARGE SCALE GENOMIC DNA]</scope>
    <source>
        <strain evidence="4">KCTC 42501</strain>
    </source>
</reference>
<keyword evidence="4" id="KW-1185">Reference proteome</keyword>
<feature type="transmembrane region" description="Helical" evidence="1">
    <location>
        <begin position="328"/>
        <end position="345"/>
    </location>
</feature>
<evidence type="ECO:0000313" key="4">
    <source>
        <dbReference type="Proteomes" id="UP001595729"/>
    </source>
</evidence>
<keyword evidence="1" id="KW-0812">Transmembrane</keyword>
<dbReference type="InterPro" id="IPR011852">
    <property type="entry name" value="TRAP_TAXI"/>
</dbReference>
<dbReference type="Pfam" id="PF09084">
    <property type="entry name" value="NMT1"/>
    <property type="match status" value="1"/>
</dbReference>
<dbReference type="SUPFAM" id="SSF53850">
    <property type="entry name" value="Periplasmic binding protein-like II"/>
    <property type="match status" value="1"/>
</dbReference>
<proteinExistence type="predicted"/>
<accession>A0ABV7W6Y6</accession>
<organism evidence="3 4">
    <name type="scientific">Hydrogenophaga luteola</name>
    <dbReference type="NCBI Taxonomy" id="1591122"/>
    <lineage>
        <taxon>Bacteria</taxon>
        <taxon>Pseudomonadati</taxon>
        <taxon>Pseudomonadota</taxon>
        <taxon>Betaproteobacteria</taxon>
        <taxon>Burkholderiales</taxon>
        <taxon>Comamonadaceae</taxon>
        <taxon>Hydrogenophaga</taxon>
    </lineage>
</organism>
<dbReference type="Proteomes" id="UP001595729">
    <property type="component" value="Unassembled WGS sequence"/>
</dbReference>
<dbReference type="RefSeq" id="WP_382176840.1">
    <property type="nucleotide sequence ID" value="NZ_JBHRXX010000007.1"/>
</dbReference>
<feature type="transmembrane region" description="Helical" evidence="1">
    <location>
        <begin position="12"/>
        <end position="33"/>
    </location>
</feature>
<dbReference type="Gene3D" id="3.40.190.10">
    <property type="entry name" value="Periplasmic binding protein-like II"/>
    <property type="match status" value="2"/>
</dbReference>
<evidence type="ECO:0000259" key="2">
    <source>
        <dbReference type="Pfam" id="PF09084"/>
    </source>
</evidence>
<keyword evidence="1" id="KW-1133">Transmembrane helix</keyword>
<dbReference type="PANTHER" id="PTHR42941:SF1">
    <property type="entry name" value="SLL1037 PROTEIN"/>
    <property type="match status" value="1"/>
</dbReference>
<evidence type="ECO:0000313" key="3">
    <source>
        <dbReference type="EMBL" id="MFC3685509.1"/>
    </source>
</evidence>
<dbReference type="PANTHER" id="PTHR42941">
    <property type="entry name" value="SLL1037 PROTEIN"/>
    <property type="match status" value="1"/>
</dbReference>
<comment type="caution">
    <text evidence="3">The sequence shown here is derived from an EMBL/GenBank/DDBJ whole genome shotgun (WGS) entry which is preliminary data.</text>
</comment>
<dbReference type="EMBL" id="JBHRXX010000007">
    <property type="protein sequence ID" value="MFC3685509.1"/>
    <property type="molecule type" value="Genomic_DNA"/>
</dbReference>
<evidence type="ECO:0000256" key="1">
    <source>
        <dbReference type="SAM" id="Phobius"/>
    </source>
</evidence>
<sequence>MKILLLYQRRWFLIYLPLLLLLCASVVAILWVWKPLPPQRVVIGTGPGQSSYLELARNYAARLEHLGIQADIVAHDRPQEALDRMAAGERGIDVTFAQGLYAPKSAAVQALAVVGHEIVWVFARAGIDHLEQLRGGRVAASVQGSSNRIAADLLLRHAGLARDEVAFTDDVGDSAINAITTGRVDAVVHVATGDSQTAATLARLDGVRLLGVERAGQLASREPRLRALVMPQGSIELRANLPAADLPTMVTQTHLMVREDLHPALQRALVDVAGELHVMSGFLEGQGLYPTAVGSNYPVSPVARTALRGGRPWMETILPYGMAQWAELVLYALLPVGLAGTMLLLRAPRYIDWRVDAAILHFYGELKFLEEDLSRNPNPDPARLRAAARRLVTLEQQVDKMELPDRYADRWYTLREHLHQARTRVLAAPQTGPQSIPQT</sequence>
<name>A0ABV7W6Y6_9BURK</name>
<keyword evidence="1" id="KW-0472">Membrane</keyword>
<protein>
    <submittedName>
        <fullName evidence="3">ABC transporter substrate-binding protein</fullName>
    </submittedName>
</protein>
<dbReference type="InterPro" id="IPR015168">
    <property type="entry name" value="SsuA/THI5"/>
</dbReference>